<proteinExistence type="predicted"/>
<sequence>MSRQVPGRFREVGSSSSGEERGSASNARRICLPVDQISGPHYPLALLYEGLVSQQNLLMQVRQRTNEGLNLRTEVMPIQRRLGEYEDCALQECIQSARQLVALHQHKLSYIRGKATRDNAYADKLPTCNRDHEQLCEVVELLEGISERISDTAV</sequence>
<evidence type="ECO:0000256" key="1">
    <source>
        <dbReference type="SAM" id="MobiDB-lite"/>
    </source>
</evidence>
<accession>B2L8M9</accession>
<evidence type="ECO:0000313" key="2">
    <source>
        <dbReference type="EMBL" id="ACB87153.1"/>
    </source>
</evidence>
<dbReference type="EMBL" id="EU489744">
    <property type="protein sequence ID" value="ACB87153.1"/>
    <property type="molecule type" value="Genomic_DNA"/>
</dbReference>
<feature type="region of interest" description="Disordered" evidence="1">
    <location>
        <begin position="1"/>
        <end position="25"/>
    </location>
</feature>
<organism evidence="2">
    <name type="scientific">Citrus yellow mosaic virus</name>
    <dbReference type="NCBI Taxonomy" id="174178"/>
    <lineage>
        <taxon>Viruses</taxon>
        <taxon>Riboviria</taxon>
        <taxon>Pararnavirae</taxon>
        <taxon>Artverviricota</taxon>
        <taxon>Revtraviricetes</taxon>
        <taxon>Ortervirales</taxon>
        <taxon>Caulimoviridae</taxon>
        <taxon>Badnavirus</taxon>
        <taxon>Badnavirus tessellocitri</taxon>
    </lineage>
</organism>
<protein>
    <submittedName>
        <fullName evidence="2">Uncharacterized protein</fullName>
    </submittedName>
</protein>
<name>B2L8M9_9VIRU</name>
<reference evidence="2" key="1">
    <citation type="journal article" date="2009" name="Virus Genes">
        <title>Sequencing and computational analysis of complete genome sequences of Citrus yellow mosaic badna virus from acid lime and pummelo.</title>
        <authorList>
            <person name="Borah B.K."/>
            <person name="Johnson A.M."/>
            <person name="Sai Gopal D.V."/>
            <person name="Dasgupta I."/>
        </authorList>
    </citation>
    <scope>NUCLEOTIDE SEQUENCE</scope>
    <source>
        <strain evidence="2">AL</strain>
    </source>
</reference>